<dbReference type="Gene3D" id="3.40.390.10">
    <property type="entry name" value="Collagenase (Catalytic Domain)"/>
    <property type="match status" value="1"/>
</dbReference>
<accession>A0AAE1B4J3</accession>
<evidence type="ECO:0000259" key="4">
    <source>
        <dbReference type="PROSITE" id="PS50215"/>
    </source>
</evidence>
<dbReference type="Pfam" id="PF13574">
    <property type="entry name" value="Reprolysin_2"/>
    <property type="match status" value="1"/>
</dbReference>
<dbReference type="PANTHER" id="PTHR45702:SF2">
    <property type="entry name" value="KUZBANIAN, ISOFORM A"/>
    <property type="match status" value="1"/>
</dbReference>
<dbReference type="PROSITE" id="PS50215">
    <property type="entry name" value="ADAM_MEPRO"/>
    <property type="match status" value="1"/>
</dbReference>
<gene>
    <name evidence="5" type="ORF">RRG08_003366</name>
</gene>
<protein>
    <recommendedName>
        <fullName evidence="4">Peptidase M12B domain-containing protein</fullName>
    </recommendedName>
</protein>
<evidence type="ECO:0000256" key="3">
    <source>
        <dbReference type="SAM" id="Phobius"/>
    </source>
</evidence>
<feature type="binding site" evidence="1">
    <location>
        <position position="492"/>
    </location>
    <ligand>
        <name>Zn(2+)</name>
        <dbReference type="ChEBI" id="CHEBI:29105"/>
        <note>catalytic</note>
    </ligand>
</feature>
<comment type="caution">
    <text evidence="1">Lacks conserved residue(s) required for the propagation of feature annotation.</text>
</comment>
<feature type="domain" description="Peptidase M12B" evidence="4">
    <location>
        <begin position="318"/>
        <end position="551"/>
    </location>
</feature>
<feature type="transmembrane region" description="Helical" evidence="3">
    <location>
        <begin position="12"/>
        <end position="29"/>
    </location>
</feature>
<organism evidence="5 6">
    <name type="scientific">Elysia crispata</name>
    <name type="common">lettuce slug</name>
    <dbReference type="NCBI Taxonomy" id="231223"/>
    <lineage>
        <taxon>Eukaryota</taxon>
        <taxon>Metazoa</taxon>
        <taxon>Spiralia</taxon>
        <taxon>Lophotrochozoa</taxon>
        <taxon>Mollusca</taxon>
        <taxon>Gastropoda</taxon>
        <taxon>Heterobranchia</taxon>
        <taxon>Euthyneura</taxon>
        <taxon>Panpulmonata</taxon>
        <taxon>Sacoglossa</taxon>
        <taxon>Placobranchoidea</taxon>
        <taxon>Plakobranchidae</taxon>
        <taxon>Elysia</taxon>
    </lineage>
</organism>
<evidence type="ECO:0000313" key="6">
    <source>
        <dbReference type="Proteomes" id="UP001283361"/>
    </source>
</evidence>
<reference evidence="5" key="1">
    <citation type="journal article" date="2023" name="G3 (Bethesda)">
        <title>A reference genome for the long-term kleptoplast-retaining sea slug Elysia crispata morphotype clarki.</title>
        <authorList>
            <person name="Eastman K.E."/>
            <person name="Pendleton A.L."/>
            <person name="Shaikh M.A."/>
            <person name="Suttiyut T."/>
            <person name="Ogas R."/>
            <person name="Tomko P."/>
            <person name="Gavelis G."/>
            <person name="Widhalm J.R."/>
            <person name="Wisecaver J.H."/>
        </authorList>
    </citation>
    <scope>NUCLEOTIDE SEQUENCE</scope>
    <source>
        <strain evidence="5">ECLA1</strain>
    </source>
</reference>
<keyword evidence="6" id="KW-1185">Reference proteome</keyword>
<dbReference type="GO" id="GO:0005886">
    <property type="term" value="C:plasma membrane"/>
    <property type="evidence" value="ECO:0007669"/>
    <property type="project" value="TreeGrafter"/>
</dbReference>
<keyword evidence="3" id="KW-1133">Transmembrane helix</keyword>
<dbReference type="InterPro" id="IPR051489">
    <property type="entry name" value="ADAM_Metalloproteinase"/>
</dbReference>
<feature type="active site" evidence="1">
    <location>
        <position position="489"/>
    </location>
</feature>
<feature type="compositionally biased region" description="Polar residues" evidence="2">
    <location>
        <begin position="549"/>
        <end position="573"/>
    </location>
</feature>
<feature type="binding site" evidence="1">
    <location>
        <position position="488"/>
    </location>
    <ligand>
        <name>Zn(2+)</name>
        <dbReference type="ChEBI" id="CHEBI:29105"/>
        <note>catalytic</note>
    </ligand>
</feature>
<dbReference type="GO" id="GO:0006509">
    <property type="term" value="P:membrane protein ectodomain proteolysis"/>
    <property type="evidence" value="ECO:0007669"/>
    <property type="project" value="TreeGrafter"/>
</dbReference>
<dbReference type="InterPro" id="IPR024079">
    <property type="entry name" value="MetalloPept_cat_dom_sf"/>
</dbReference>
<keyword evidence="3" id="KW-0472">Membrane</keyword>
<name>A0AAE1B4J3_9GAST</name>
<keyword evidence="3" id="KW-0812">Transmembrane</keyword>
<sequence length="629" mass="70752">MSFASRPSVLHSFFYLYSFLLSTYSHFGFEILTSSDILLETFNSSLTSVTFRALGQKFKLSLCGDANVLHPQAVAKLVDGHHAETNIPIHRDTIFSGIANNMADHRVNAAKVNEVWIIHIRSSNNLVSVEPLRWYRPGSDRKSMVVYKGFNQPDWNFALHQHSSVSGGEAKVKDITGDGVTPRKFSNDTPGVKINFDFDFKTQNSTDMFNSNESLRPNKTDVGRTKFSTPTELLYVLRHSHKANFRLHENKVNDLFTRRQRKSARNTRGNFHKLHGHKYDLEKPNHIENVFFNNTLHGNSSFPKRMRRSSDSASPSPTECDLMSIVDFNLYKQLGSDPQLVISALIIAYKHVDEIFRKTKFGDVTNCGIVIKEFRIYSNYTYENQHFNSRNTNNVMDSGVFLDIMRNSTGSSHFYNFCLVHLNCKKTFSKFESGMSYWAQVSDDHWSAGVCGVYYDENLTPSPSNLLVTTESSDLGIRLIDYALAIAHEIGHAWGSHHDNRTNGCHTGPHLMKSRALPGNFIHTAKFSPCSVKSISALLEIRRKNCFQDSTASPSTCLSDLASARNSKTQTSDNTRRPETTEHTDNVDLCCTATQTTNVSSNAQLPCCLSNKDNCTVAPAGHPYGDVSY</sequence>
<feature type="binding site" evidence="1">
    <location>
        <position position="498"/>
    </location>
    <ligand>
        <name>Zn(2+)</name>
        <dbReference type="ChEBI" id="CHEBI:29105"/>
        <note>catalytic</note>
    </ligand>
</feature>
<dbReference type="PANTHER" id="PTHR45702">
    <property type="entry name" value="ADAM10/ADAM17 METALLOPEPTIDASE FAMILY MEMBER"/>
    <property type="match status" value="1"/>
</dbReference>
<dbReference type="SUPFAM" id="SSF55486">
    <property type="entry name" value="Metalloproteases ('zincins'), catalytic domain"/>
    <property type="match status" value="1"/>
</dbReference>
<keyword evidence="1" id="KW-0862">Zinc</keyword>
<dbReference type="GO" id="GO:0007219">
    <property type="term" value="P:Notch signaling pathway"/>
    <property type="evidence" value="ECO:0007669"/>
    <property type="project" value="TreeGrafter"/>
</dbReference>
<evidence type="ECO:0000256" key="1">
    <source>
        <dbReference type="PROSITE-ProRule" id="PRU00276"/>
    </source>
</evidence>
<keyword evidence="1" id="KW-0479">Metal-binding</keyword>
<dbReference type="GO" id="GO:0046872">
    <property type="term" value="F:metal ion binding"/>
    <property type="evidence" value="ECO:0007669"/>
    <property type="project" value="UniProtKB-KW"/>
</dbReference>
<proteinExistence type="predicted"/>
<evidence type="ECO:0000313" key="5">
    <source>
        <dbReference type="EMBL" id="KAK3798477.1"/>
    </source>
</evidence>
<dbReference type="InterPro" id="IPR001590">
    <property type="entry name" value="Peptidase_M12B"/>
</dbReference>
<evidence type="ECO:0000256" key="2">
    <source>
        <dbReference type="SAM" id="MobiDB-lite"/>
    </source>
</evidence>
<dbReference type="Proteomes" id="UP001283361">
    <property type="component" value="Unassembled WGS sequence"/>
</dbReference>
<dbReference type="AlphaFoldDB" id="A0AAE1B4J3"/>
<dbReference type="GO" id="GO:0004222">
    <property type="term" value="F:metalloendopeptidase activity"/>
    <property type="evidence" value="ECO:0007669"/>
    <property type="project" value="InterPro"/>
</dbReference>
<dbReference type="EMBL" id="JAWDGP010000672">
    <property type="protein sequence ID" value="KAK3798477.1"/>
    <property type="molecule type" value="Genomic_DNA"/>
</dbReference>
<feature type="region of interest" description="Disordered" evidence="2">
    <location>
        <begin position="549"/>
        <end position="582"/>
    </location>
</feature>
<comment type="caution">
    <text evidence="5">The sequence shown here is derived from an EMBL/GenBank/DDBJ whole genome shotgun (WGS) entry which is preliminary data.</text>
</comment>